<dbReference type="STRING" id="333140.AWW68_06145"/>
<feature type="compositionally biased region" description="Polar residues" evidence="1">
    <location>
        <begin position="27"/>
        <end position="44"/>
    </location>
</feature>
<dbReference type="RefSeq" id="WP_068217911.1">
    <property type="nucleotide sequence ID" value="NZ_LRPC01000001.1"/>
</dbReference>
<reference evidence="3 4" key="1">
    <citation type="submission" date="2016-01" db="EMBL/GenBank/DDBJ databases">
        <title>Genome sequencing of Roseivirga spongicola UST030701-084.</title>
        <authorList>
            <person name="Selvaratnam C."/>
            <person name="Thevarajoo S."/>
            <person name="Goh K.M."/>
            <person name="Ee R."/>
            <person name="Chan K.-G."/>
            <person name="Chong C.S."/>
        </authorList>
    </citation>
    <scope>NUCLEOTIDE SEQUENCE [LARGE SCALE GENOMIC DNA]</scope>
    <source>
        <strain evidence="3 4">UST030701-084</strain>
    </source>
</reference>
<dbReference type="EMBL" id="LRPC01000001">
    <property type="protein sequence ID" value="KYG78344.1"/>
    <property type="molecule type" value="Genomic_DNA"/>
</dbReference>
<feature type="region of interest" description="Disordered" evidence="1">
    <location>
        <begin position="27"/>
        <end position="58"/>
    </location>
</feature>
<dbReference type="Proteomes" id="UP000075606">
    <property type="component" value="Unassembled WGS sequence"/>
</dbReference>
<keyword evidence="2" id="KW-0732">Signal</keyword>
<keyword evidence="4" id="KW-1185">Reference proteome</keyword>
<evidence type="ECO:0000256" key="2">
    <source>
        <dbReference type="SAM" id="SignalP"/>
    </source>
</evidence>
<dbReference type="PROSITE" id="PS51257">
    <property type="entry name" value="PROKAR_LIPOPROTEIN"/>
    <property type="match status" value="1"/>
</dbReference>
<evidence type="ECO:0008006" key="5">
    <source>
        <dbReference type="Google" id="ProtNLM"/>
    </source>
</evidence>
<feature type="chain" id="PRO_5007574726" description="Lipoprotein" evidence="2">
    <location>
        <begin position="24"/>
        <end position="275"/>
    </location>
</feature>
<dbReference type="OrthoDB" id="835047at2"/>
<proteinExistence type="predicted"/>
<comment type="caution">
    <text evidence="3">The sequence shown here is derived from an EMBL/GenBank/DDBJ whole genome shotgun (WGS) entry which is preliminary data.</text>
</comment>
<sequence length="275" mass="30572">MKTFSKKLFSALIACLIVFSSCSEDNGESNPTAPQLPPQQSMSANMGGFPSNGEGSMANSGEARTHFNFAAGNVLFWQTLLNVQLAIPVAAFQEAFNHSFEYLDSDGIWKSEYDVSVANKSITATLYADRSGNQIEWEMYLSLPGEFDNFLWFSGESNLDNSGGTWVLYRSPSEPRAALQIDWQKENDAVIKSTYTLIDTQADKSGSFIEYGLSSEAAFTHYYEVSVKSESSEDYDALIYYNQETRIGSVTSVSYFGDNGKRCWNSSFENTDCQN</sequence>
<protein>
    <recommendedName>
        <fullName evidence="5">Lipoprotein</fullName>
    </recommendedName>
</protein>
<evidence type="ECO:0000313" key="3">
    <source>
        <dbReference type="EMBL" id="KYG78344.1"/>
    </source>
</evidence>
<organism evidence="3 4">
    <name type="scientific">Roseivirga spongicola</name>
    <dbReference type="NCBI Taxonomy" id="333140"/>
    <lineage>
        <taxon>Bacteria</taxon>
        <taxon>Pseudomonadati</taxon>
        <taxon>Bacteroidota</taxon>
        <taxon>Cytophagia</taxon>
        <taxon>Cytophagales</taxon>
        <taxon>Roseivirgaceae</taxon>
        <taxon>Roseivirga</taxon>
    </lineage>
</organism>
<name>A0A150XI20_9BACT</name>
<gene>
    <name evidence="3" type="ORF">AWW68_06145</name>
</gene>
<evidence type="ECO:0000313" key="4">
    <source>
        <dbReference type="Proteomes" id="UP000075606"/>
    </source>
</evidence>
<evidence type="ECO:0000256" key="1">
    <source>
        <dbReference type="SAM" id="MobiDB-lite"/>
    </source>
</evidence>
<feature type="signal peptide" evidence="2">
    <location>
        <begin position="1"/>
        <end position="23"/>
    </location>
</feature>
<dbReference type="AlphaFoldDB" id="A0A150XI20"/>
<accession>A0A150XI20</accession>